<gene>
    <name evidence="1" type="ORF">SAMN04488082_1116</name>
</gene>
<dbReference type="STRING" id="52560.SAMN04488082_1116"/>
<sequence>MMGKNRYVMLSVDTEALPKRASEQHVKRLIWGEHFSGTAGVREMVAIARECGVKHVFFVDVCGAHTYEDEVRDVIRWFDAAGQDVQLHAHAEYLPEGFWKSFGFKYRPRFMNQYEREKAEFIIRYFSKFITDITGKPIQAFRAGSFRWNANTIYALKAAGIPLSFNDSMNAFVNGQSTYGEPTLLPYRWSNGVIEVPATERLFDPVVGQKWWGRLQFPVSHRFRNPPWRILWPQTLGRDSSFLVLLLHSWSLLYWDENGYGVYRDDKRLEDYRKLVRWLAKDYDIITTADFLDLHARGKIEVTRTVDLALAELQK</sequence>
<evidence type="ECO:0008006" key="3">
    <source>
        <dbReference type="Google" id="ProtNLM"/>
    </source>
</evidence>
<dbReference type="InterPro" id="IPR011330">
    <property type="entry name" value="Glyco_hydro/deAcase_b/a-brl"/>
</dbReference>
<evidence type="ECO:0000313" key="1">
    <source>
        <dbReference type="EMBL" id="SFJ97773.1"/>
    </source>
</evidence>
<dbReference type="EMBL" id="FORX01000011">
    <property type="protein sequence ID" value="SFJ97773.1"/>
    <property type="molecule type" value="Genomic_DNA"/>
</dbReference>
<evidence type="ECO:0000313" key="2">
    <source>
        <dbReference type="Proteomes" id="UP000198635"/>
    </source>
</evidence>
<organism evidence="1 2">
    <name type="scientific">Desulfomicrobium apsheronum</name>
    <dbReference type="NCBI Taxonomy" id="52560"/>
    <lineage>
        <taxon>Bacteria</taxon>
        <taxon>Pseudomonadati</taxon>
        <taxon>Thermodesulfobacteriota</taxon>
        <taxon>Desulfovibrionia</taxon>
        <taxon>Desulfovibrionales</taxon>
        <taxon>Desulfomicrobiaceae</taxon>
        <taxon>Desulfomicrobium</taxon>
    </lineage>
</organism>
<dbReference type="Gene3D" id="3.20.20.370">
    <property type="entry name" value="Glycoside hydrolase/deacetylase"/>
    <property type="match status" value="1"/>
</dbReference>
<protein>
    <recommendedName>
        <fullName evidence="3">Polysaccharide deacetylase</fullName>
    </recommendedName>
</protein>
<dbReference type="Proteomes" id="UP000198635">
    <property type="component" value="Unassembled WGS sequence"/>
</dbReference>
<dbReference type="GO" id="GO:0005975">
    <property type="term" value="P:carbohydrate metabolic process"/>
    <property type="evidence" value="ECO:0007669"/>
    <property type="project" value="InterPro"/>
</dbReference>
<accession>A0A1I3VS70</accession>
<dbReference type="SUPFAM" id="SSF88713">
    <property type="entry name" value="Glycoside hydrolase/deacetylase"/>
    <property type="match status" value="1"/>
</dbReference>
<keyword evidence="2" id="KW-1185">Reference proteome</keyword>
<name>A0A1I3VS70_9BACT</name>
<dbReference type="AlphaFoldDB" id="A0A1I3VS70"/>
<proteinExistence type="predicted"/>
<reference evidence="2" key="1">
    <citation type="submission" date="2016-10" db="EMBL/GenBank/DDBJ databases">
        <authorList>
            <person name="Varghese N."/>
            <person name="Submissions S."/>
        </authorList>
    </citation>
    <scope>NUCLEOTIDE SEQUENCE [LARGE SCALE GENOMIC DNA]</scope>
    <source>
        <strain evidence="2">DSM 5918</strain>
    </source>
</reference>
<dbReference type="OrthoDB" id="8597776at2"/>